<keyword evidence="2" id="KW-0238">DNA-binding</keyword>
<dbReference type="RefSeq" id="WP_232846553.1">
    <property type="nucleotide sequence ID" value="NZ_AP025284.1"/>
</dbReference>
<evidence type="ECO:0000256" key="3">
    <source>
        <dbReference type="ARBA" id="ARBA00023163"/>
    </source>
</evidence>
<evidence type="ECO:0000256" key="2">
    <source>
        <dbReference type="ARBA" id="ARBA00023125"/>
    </source>
</evidence>
<dbReference type="InterPro" id="IPR052359">
    <property type="entry name" value="HTH-type_reg/antitoxin"/>
</dbReference>
<gene>
    <name evidence="5" type="ORF">SAMN03080615_01722</name>
</gene>
<keyword evidence="1" id="KW-0805">Transcription regulation</keyword>
<evidence type="ECO:0000313" key="5">
    <source>
        <dbReference type="EMBL" id="SEQ50300.1"/>
    </source>
</evidence>
<dbReference type="PROSITE" id="PS50943">
    <property type="entry name" value="HTH_CROC1"/>
    <property type="match status" value="1"/>
</dbReference>
<feature type="domain" description="HTH cro/C1-type" evidence="4">
    <location>
        <begin position="43"/>
        <end position="82"/>
    </location>
</feature>
<protein>
    <submittedName>
        <fullName evidence="5">Putative transcriptional regulator</fullName>
    </submittedName>
</protein>
<keyword evidence="3" id="KW-0804">Transcription</keyword>
<dbReference type="PANTHER" id="PTHR36511">
    <property type="entry name" value="MERR FAMILY BACTERIAL REGULATORY PROTEIN"/>
    <property type="match status" value="1"/>
</dbReference>
<dbReference type="InterPro" id="IPR047761">
    <property type="entry name" value="NadS-like"/>
</dbReference>
<dbReference type="AlphaFoldDB" id="A0A1H9GJR2"/>
<dbReference type="InterPro" id="IPR010982">
    <property type="entry name" value="Lambda_DNA-bd_dom_sf"/>
</dbReference>
<dbReference type="Gene3D" id="1.10.260.40">
    <property type="entry name" value="lambda repressor-like DNA-binding domains"/>
    <property type="match status" value="1"/>
</dbReference>
<organism evidence="5 6">
    <name type="scientific">Amphritea atlantica</name>
    <dbReference type="NCBI Taxonomy" id="355243"/>
    <lineage>
        <taxon>Bacteria</taxon>
        <taxon>Pseudomonadati</taxon>
        <taxon>Pseudomonadota</taxon>
        <taxon>Gammaproteobacteria</taxon>
        <taxon>Oceanospirillales</taxon>
        <taxon>Oceanospirillaceae</taxon>
        <taxon>Amphritea</taxon>
    </lineage>
</organism>
<evidence type="ECO:0000259" key="4">
    <source>
        <dbReference type="PROSITE" id="PS50943"/>
    </source>
</evidence>
<dbReference type="STRING" id="355243.SAMN03080615_01722"/>
<dbReference type="NCBIfam" id="NF041265">
    <property type="entry name" value="NadS"/>
    <property type="match status" value="1"/>
</dbReference>
<dbReference type="CDD" id="cd00093">
    <property type="entry name" value="HTH_XRE"/>
    <property type="match status" value="1"/>
</dbReference>
<dbReference type="PANTHER" id="PTHR36511:SF3">
    <property type="entry name" value="ANTITOXIN HIGA-2"/>
    <property type="match status" value="1"/>
</dbReference>
<evidence type="ECO:0000313" key="6">
    <source>
        <dbReference type="Proteomes" id="UP000198749"/>
    </source>
</evidence>
<reference evidence="6" key="1">
    <citation type="submission" date="2016-10" db="EMBL/GenBank/DDBJ databases">
        <authorList>
            <person name="Varghese N."/>
            <person name="Submissions S."/>
        </authorList>
    </citation>
    <scope>NUCLEOTIDE SEQUENCE [LARGE SCALE GENOMIC DNA]</scope>
    <source>
        <strain evidence="6">DSM 18887</strain>
    </source>
</reference>
<accession>A0A1H9GJR2</accession>
<dbReference type="InterPro" id="IPR001387">
    <property type="entry name" value="Cro/C1-type_HTH"/>
</dbReference>
<proteinExistence type="predicted"/>
<keyword evidence="6" id="KW-1185">Reference proteome</keyword>
<name>A0A1H9GJR2_9GAMM</name>
<sequence>MKQTMKDELFADLLSSAEEMVAIEKGEIIPDSGVVHHYETLDVKAIREASGKSRKEFADIIGASYEAVKSWENKRRNPTGPTKKLLTLVRENPRQMVAILEQESA</sequence>
<dbReference type="GO" id="GO:0003677">
    <property type="term" value="F:DNA binding"/>
    <property type="evidence" value="ECO:0007669"/>
    <property type="project" value="UniProtKB-KW"/>
</dbReference>
<dbReference type="Pfam" id="PF01381">
    <property type="entry name" value="HTH_3"/>
    <property type="match status" value="1"/>
</dbReference>
<dbReference type="SUPFAM" id="SSF47413">
    <property type="entry name" value="lambda repressor-like DNA-binding domains"/>
    <property type="match status" value="1"/>
</dbReference>
<evidence type="ECO:0000256" key="1">
    <source>
        <dbReference type="ARBA" id="ARBA00023015"/>
    </source>
</evidence>
<dbReference type="Proteomes" id="UP000198749">
    <property type="component" value="Unassembled WGS sequence"/>
</dbReference>
<dbReference type="EMBL" id="FOGB01000004">
    <property type="protein sequence ID" value="SEQ50300.1"/>
    <property type="molecule type" value="Genomic_DNA"/>
</dbReference>